<dbReference type="OMA" id="GQCRPWD"/>
<feature type="domain" description="Carrier" evidence="7">
    <location>
        <begin position="1382"/>
        <end position="1459"/>
    </location>
</feature>
<feature type="region of interest" description="C-terminal hotdog fold" evidence="5">
    <location>
        <begin position="1070"/>
        <end position="1223"/>
    </location>
</feature>
<gene>
    <name evidence="10" type="ORF">TRAPUB_2740</name>
</gene>
<dbReference type="InterPro" id="IPR049551">
    <property type="entry name" value="PKS_DH_C"/>
</dbReference>
<dbReference type="GO" id="GO:0044550">
    <property type="term" value="P:secondary metabolite biosynthetic process"/>
    <property type="evidence" value="ECO:0007669"/>
    <property type="project" value="UniProtKB-ARBA"/>
</dbReference>
<dbReference type="InterPro" id="IPR016036">
    <property type="entry name" value="Malonyl_transacylase_ACP-bd"/>
</dbReference>
<feature type="domain" description="PKS/mFAS DH" evidence="9">
    <location>
        <begin position="912"/>
        <end position="1223"/>
    </location>
</feature>
<feature type="non-terminal residue" evidence="10">
    <location>
        <position position="1"/>
    </location>
</feature>
<dbReference type="NCBIfam" id="TIGR04532">
    <property type="entry name" value="PT_fungal_PKS"/>
    <property type="match status" value="1"/>
</dbReference>
<dbReference type="PANTHER" id="PTHR43775:SF37">
    <property type="entry name" value="SI:DKEY-61P9.11"/>
    <property type="match status" value="1"/>
</dbReference>
<dbReference type="OrthoDB" id="329835at2759"/>
<dbReference type="PROSITE" id="PS52019">
    <property type="entry name" value="PKS_MFAS_DH"/>
    <property type="match status" value="1"/>
</dbReference>
<dbReference type="Pfam" id="PF00109">
    <property type="entry name" value="ketoacyl-synt"/>
    <property type="match status" value="1"/>
</dbReference>
<feature type="active site" description="Proton acceptor; for dehydratase activity" evidence="5">
    <location>
        <position position="944"/>
    </location>
</feature>
<dbReference type="InterPro" id="IPR036736">
    <property type="entry name" value="ACP-like_sf"/>
</dbReference>
<dbReference type="InterPro" id="IPR020806">
    <property type="entry name" value="PKS_PP-bd"/>
</dbReference>
<dbReference type="InterPro" id="IPR018201">
    <property type="entry name" value="Ketoacyl_synth_AS"/>
</dbReference>
<dbReference type="GO" id="GO:0031177">
    <property type="term" value="F:phosphopantetheine binding"/>
    <property type="evidence" value="ECO:0007669"/>
    <property type="project" value="InterPro"/>
</dbReference>
<dbReference type="STRING" id="154538.A0A1M2VFU6"/>
<dbReference type="InterPro" id="IPR029058">
    <property type="entry name" value="AB_hydrolase_fold"/>
</dbReference>
<evidence type="ECO:0000256" key="5">
    <source>
        <dbReference type="PROSITE-ProRule" id="PRU01363"/>
    </source>
</evidence>
<organism evidence="10 11">
    <name type="scientific">Trametes pubescens</name>
    <name type="common">White-rot fungus</name>
    <dbReference type="NCBI Taxonomy" id="154538"/>
    <lineage>
        <taxon>Eukaryota</taxon>
        <taxon>Fungi</taxon>
        <taxon>Dikarya</taxon>
        <taxon>Basidiomycota</taxon>
        <taxon>Agaricomycotina</taxon>
        <taxon>Agaricomycetes</taxon>
        <taxon>Polyporales</taxon>
        <taxon>Polyporaceae</taxon>
        <taxon>Trametes</taxon>
    </lineage>
</organism>
<keyword evidence="4" id="KW-0843">Virulence</keyword>
<dbReference type="CDD" id="cd00833">
    <property type="entry name" value="PKS"/>
    <property type="match status" value="1"/>
</dbReference>
<evidence type="ECO:0000259" key="8">
    <source>
        <dbReference type="PROSITE" id="PS52004"/>
    </source>
</evidence>
<evidence type="ECO:0000256" key="3">
    <source>
        <dbReference type="ARBA" id="ARBA00022679"/>
    </source>
</evidence>
<dbReference type="Gene3D" id="3.40.366.10">
    <property type="entry name" value="Malonyl-Coenzyme A Acyl Carrier Protein, domain 2"/>
    <property type="match status" value="1"/>
</dbReference>
<dbReference type="EMBL" id="MNAD01001309">
    <property type="protein sequence ID" value="OJT06465.1"/>
    <property type="molecule type" value="Genomic_DNA"/>
</dbReference>
<dbReference type="InterPro" id="IPR001227">
    <property type="entry name" value="Ac_transferase_dom_sf"/>
</dbReference>
<dbReference type="SUPFAM" id="SSF55048">
    <property type="entry name" value="Probable ACP-binding domain of malonyl-CoA ACP transacylase"/>
    <property type="match status" value="1"/>
</dbReference>
<evidence type="ECO:0000256" key="4">
    <source>
        <dbReference type="ARBA" id="ARBA00023026"/>
    </source>
</evidence>
<dbReference type="PROSITE" id="PS00012">
    <property type="entry name" value="PHOSPHOPANTETHEINE"/>
    <property type="match status" value="1"/>
</dbReference>
<feature type="domain" description="Carrier" evidence="7">
    <location>
        <begin position="1264"/>
        <end position="1341"/>
    </location>
</feature>
<dbReference type="InterPro" id="IPR014031">
    <property type="entry name" value="Ketoacyl_synth_C"/>
</dbReference>
<dbReference type="InterPro" id="IPR049552">
    <property type="entry name" value="PKS_DH_N"/>
</dbReference>
<dbReference type="SUPFAM" id="SSF53474">
    <property type="entry name" value="alpha/beta-Hydrolases"/>
    <property type="match status" value="1"/>
</dbReference>
<dbReference type="InterPro" id="IPR014043">
    <property type="entry name" value="Acyl_transferase_dom"/>
</dbReference>
<evidence type="ECO:0000256" key="2">
    <source>
        <dbReference type="ARBA" id="ARBA00022553"/>
    </source>
</evidence>
<dbReference type="InterPro" id="IPR050091">
    <property type="entry name" value="PKS_NRPS_Biosynth_Enz"/>
</dbReference>
<dbReference type="Gene3D" id="3.30.70.3290">
    <property type="match status" value="1"/>
</dbReference>
<proteinExistence type="predicted"/>
<dbReference type="InterPro" id="IPR042104">
    <property type="entry name" value="PKS_dehydratase_sf"/>
</dbReference>
<evidence type="ECO:0000256" key="6">
    <source>
        <dbReference type="SAM" id="MobiDB-lite"/>
    </source>
</evidence>
<evidence type="ECO:0000313" key="11">
    <source>
        <dbReference type="Proteomes" id="UP000184267"/>
    </source>
</evidence>
<dbReference type="Gene3D" id="3.40.50.1820">
    <property type="entry name" value="alpha/beta hydrolase"/>
    <property type="match status" value="1"/>
</dbReference>
<dbReference type="SUPFAM" id="SSF52151">
    <property type="entry name" value="FabD/lysophospholipase-like"/>
    <property type="match status" value="1"/>
</dbReference>
<dbReference type="InterPro" id="IPR014030">
    <property type="entry name" value="Ketoacyl_synth_N"/>
</dbReference>
<name>A0A1M2VFU6_TRAPU</name>
<evidence type="ECO:0000313" key="10">
    <source>
        <dbReference type="EMBL" id="OJT06465.1"/>
    </source>
</evidence>
<dbReference type="InterPro" id="IPR020841">
    <property type="entry name" value="PKS_Beta-ketoAc_synthase_dom"/>
</dbReference>
<comment type="caution">
    <text evidence="10">The sequence shown here is derived from an EMBL/GenBank/DDBJ whole genome shotgun (WGS) entry which is preliminary data.</text>
</comment>
<evidence type="ECO:0000256" key="1">
    <source>
        <dbReference type="ARBA" id="ARBA00022450"/>
    </source>
</evidence>
<dbReference type="SMART" id="SM00823">
    <property type="entry name" value="PKS_PP"/>
    <property type="match status" value="2"/>
</dbReference>
<dbReference type="Pfam" id="PF00698">
    <property type="entry name" value="Acyl_transf_1"/>
    <property type="match status" value="1"/>
</dbReference>
<accession>A0A1M2VFU6</accession>
<dbReference type="GO" id="GO:0004315">
    <property type="term" value="F:3-oxoacyl-[acyl-carrier-protein] synthase activity"/>
    <property type="evidence" value="ECO:0007669"/>
    <property type="project" value="InterPro"/>
</dbReference>
<dbReference type="Pfam" id="PF00550">
    <property type="entry name" value="PP-binding"/>
    <property type="match status" value="2"/>
</dbReference>
<dbReference type="InterPro" id="IPR030918">
    <property type="entry name" value="PT_fungal_PKS"/>
</dbReference>
<feature type="active site" description="Proton donor; for dehydratase activity" evidence="5">
    <location>
        <position position="1132"/>
    </location>
</feature>
<dbReference type="Gene3D" id="1.10.1200.10">
    <property type="entry name" value="ACP-like"/>
    <property type="match status" value="2"/>
</dbReference>
<dbReference type="PANTHER" id="PTHR43775">
    <property type="entry name" value="FATTY ACID SYNTHASE"/>
    <property type="match status" value="1"/>
</dbReference>
<dbReference type="InterPro" id="IPR016039">
    <property type="entry name" value="Thiolase-like"/>
</dbReference>
<dbReference type="InterPro" id="IPR001031">
    <property type="entry name" value="Thioesterase"/>
</dbReference>
<keyword evidence="3" id="KW-0808">Transferase</keyword>
<dbReference type="GO" id="GO:0006633">
    <property type="term" value="P:fatty acid biosynthetic process"/>
    <property type="evidence" value="ECO:0007669"/>
    <property type="project" value="InterPro"/>
</dbReference>
<dbReference type="Gene3D" id="3.40.47.10">
    <property type="match status" value="1"/>
</dbReference>
<dbReference type="Gene3D" id="3.10.129.110">
    <property type="entry name" value="Polyketide synthase dehydratase"/>
    <property type="match status" value="1"/>
</dbReference>
<dbReference type="InterPro" id="IPR049900">
    <property type="entry name" value="PKS_mFAS_DH"/>
</dbReference>
<keyword evidence="1" id="KW-0596">Phosphopantetheine</keyword>
<keyword evidence="2" id="KW-0597">Phosphoprotein</keyword>
<dbReference type="SUPFAM" id="SSF53901">
    <property type="entry name" value="Thiolase-like"/>
    <property type="match status" value="1"/>
</dbReference>
<feature type="domain" description="Ketosynthase family 3 (KS3)" evidence="8">
    <location>
        <begin position="10"/>
        <end position="436"/>
    </location>
</feature>
<protein>
    <submittedName>
        <fullName evidence="10">Conidial yellow pigment biosynthesis polyketide synthase</fullName>
    </submittedName>
</protein>
<dbReference type="Pfam" id="PF21089">
    <property type="entry name" value="PKS_DH_N"/>
    <property type="match status" value="1"/>
</dbReference>
<dbReference type="InterPro" id="IPR006162">
    <property type="entry name" value="Ppantetheine_attach_site"/>
</dbReference>
<dbReference type="Pfam" id="PF14765">
    <property type="entry name" value="PS-DH"/>
    <property type="match status" value="1"/>
</dbReference>
<dbReference type="Proteomes" id="UP000184267">
    <property type="component" value="Unassembled WGS sequence"/>
</dbReference>
<dbReference type="SMART" id="SM00825">
    <property type="entry name" value="PKS_KS"/>
    <property type="match status" value="1"/>
</dbReference>
<dbReference type="PROSITE" id="PS00606">
    <property type="entry name" value="KS3_1"/>
    <property type="match status" value="1"/>
</dbReference>
<dbReference type="Pfam" id="PF22621">
    <property type="entry name" value="CurL-like_PKS_C"/>
    <property type="match status" value="1"/>
</dbReference>
<dbReference type="InterPro" id="IPR016035">
    <property type="entry name" value="Acyl_Trfase/lysoPLipase"/>
</dbReference>
<dbReference type="Pfam" id="PF02801">
    <property type="entry name" value="Ketoacyl-synt_C"/>
    <property type="match status" value="1"/>
</dbReference>
<evidence type="ECO:0000259" key="7">
    <source>
        <dbReference type="PROSITE" id="PS50075"/>
    </source>
</evidence>
<dbReference type="PROSITE" id="PS52004">
    <property type="entry name" value="KS3_2"/>
    <property type="match status" value="1"/>
</dbReference>
<dbReference type="SMART" id="SM00827">
    <property type="entry name" value="PKS_AT"/>
    <property type="match status" value="1"/>
</dbReference>
<reference evidence="10 11" key="1">
    <citation type="submission" date="2016-10" db="EMBL/GenBank/DDBJ databases">
        <title>Genome sequence of the basidiomycete white-rot fungus Trametes pubescens.</title>
        <authorList>
            <person name="Makela M.R."/>
            <person name="Granchi Z."/>
            <person name="Peng M."/>
            <person name="De Vries R.P."/>
            <person name="Grigoriev I."/>
            <person name="Riley R."/>
            <person name="Hilden K."/>
        </authorList>
    </citation>
    <scope>NUCLEOTIDE SEQUENCE [LARGE SCALE GENOMIC DNA]</scope>
    <source>
        <strain evidence="10 11">FBCC735</strain>
    </source>
</reference>
<sequence>FVSSSTRSDTPMIAIVGMAAEFPGAEDTARLWTVLEDGINSLEKIPSDRFDTSIYMDASGARGRSMNTTMGNFVANADSFDNAFFQVSPREARSMDPQQRVLLRVAHNALENAGYVPKATPTFDPESFGTFIGVTTNEYVENLRDDVDVYYSTGTLLAFLSGRVSYAFGLGGSSMVLDTACSSSLVAIHQACRALATGDCDAALAGGVNIITSPDMYLGLARGHFLSKTGQCRPWDASADGYCRSEGCGVFVLKRLEDAVAENDRILAVIRGSEVNQSGNARSITHPHVPAQTALFRKLVSSADVDPLDVSVAECHGTGTQAGDPAELEAIRGVFAIGRAKDNPLHITSIKANIGHAEAASGAASLAKLILMLQHRTIPRHISFKTLNPRIPDLAVDNVRIDTESTSWMPGEGKTRLALLTNFGAAGSNSALILEEYRAPPRIDVSAGNLVLGLSCKSAAAAEERRRTYISHLENAVHDAASLQDFTYSATARRELHGYRLAVSGRSKEELLANLGSAKVIKSSPADKIVFVFSGQGSQYYTMGSDLYQHLPAFAKIVDECHKKLVLSGCDGILDTFVPGLHFSQRGNEPVRFRSSQASLFVLEYALAQVWISWGIRPCVVMGHSFGEFAALTVAGVLTLDDALRVVTRRAEVIAEKCSPHETGMTSVQGPVDEFAQRLGNAPFSRLEICCYNSATNFVVGGSLDELCRFEELCTAQGVRHTRLDIPYAYHSAAMDPVRRELECLYVEVMPSAPEIPVLSNASGTMIQTGDSRAIDIDYFAQHCRKASRFQQGVESLGTHINLSEVAAFIEVGPHSATLPLLRGLQKEGSPLLLPSARKTAPGVETLCASLAQLYGTSVPVDWRKVFADLAPSARLVDLPAYPFAQTRFWVPYKEHASREDVPPQMSIRPRFSLLDRCIRPPSGDSGAVFETDLETLAQLIQGHKVADVPLCPASVYVELAISAGISVLQGRQAWAEDDVLDLSDIVYPKPLVYTRGSNDRIRVEVSLLENHTGSYSVSSIPKDGAAAQMYCKGSFKKTTSQARLSKFSYAASTVQREVTTLLRSDPADAPETFTTRTVYDLLFPSIVAYSDLYRAVQAITVNTLSSTAYAVIQLPKPTLSGTFAVHPIFVDALIHIAGFLVNFTRGMNGRDAYICSRADKMQFVPQTLDPSARYGVYAAVTREEKGNVIVDAYALEMDDPRKRIVARLKRVRFHKMGLAGFKIVLQSAAGQSPTGTAPSYAGALPATVAGSSTKVPIPPDRPQDLERTVLWVIAKTAGIAAKDVRSDAHLAHLGIDSLMLWEVASALHTALPGIAQELSSQELAGATTVDDLVRLVGEKYGRGGARLGTSTEDRPPGRALSPPRHALTPPGYEVACAATSTPTALDMGAVKAVLSSVLDIPAADISDDAELQALGLDSLSSIEARHEIHTRFSASIDEDTLLGCATVRDILRALVRESAPSPTSESARAASPPAKETFRHADGFELVRIQRRPAGATVYVPPLILIHDGSGTIGSYERLAPLGRDVWAVRNTDFARFLASQGRAEGGDVVAMAKAYAAALSIQVLLDEENLCLKGGCFVGGWSFGGVVAYEVAHQLRAAGIRVKGLLLIDAPAPQPPNALPEWLIDALHERLMAPRTTGHTQTDHGFAAQMRIAARAVSAYRPHADAPALRAVYLRATEPADLAVSAAGCRTGEIDAQVRAFLTKEGDEWTVPLWEQALGGGMMDVLDVPGDHFRVFGRANSS</sequence>
<feature type="region of interest" description="Disordered" evidence="6">
    <location>
        <begin position="1345"/>
        <end position="1367"/>
    </location>
</feature>
<evidence type="ECO:0000259" key="9">
    <source>
        <dbReference type="PROSITE" id="PS52019"/>
    </source>
</evidence>
<dbReference type="SUPFAM" id="SSF47336">
    <property type="entry name" value="ACP-like"/>
    <property type="match status" value="2"/>
</dbReference>
<dbReference type="PROSITE" id="PS50075">
    <property type="entry name" value="CARRIER"/>
    <property type="match status" value="2"/>
</dbReference>
<dbReference type="GO" id="GO:0004312">
    <property type="term" value="F:fatty acid synthase activity"/>
    <property type="evidence" value="ECO:0007669"/>
    <property type="project" value="TreeGrafter"/>
</dbReference>
<feature type="region of interest" description="N-terminal hotdog fold" evidence="5">
    <location>
        <begin position="912"/>
        <end position="1043"/>
    </location>
</feature>
<dbReference type="InterPro" id="IPR009081">
    <property type="entry name" value="PP-bd_ACP"/>
</dbReference>
<keyword evidence="11" id="KW-1185">Reference proteome</keyword>
<dbReference type="Pfam" id="PF00975">
    <property type="entry name" value="Thioesterase"/>
    <property type="match status" value="1"/>
</dbReference>